<gene>
    <name evidence="1" type="ORF">KABACHOK_05670</name>
</gene>
<accession>A0A9E7SJZ2</accession>
<reference evidence="1" key="1">
    <citation type="submission" date="2022-05" db="EMBL/GenBank/DDBJ databases">
        <authorList>
            <person name="Friedrich I."/>
            <person name="Poehlein A."/>
            <person name="Schneider D."/>
            <person name="Hertel R."/>
            <person name="Daniel R."/>
        </authorList>
    </citation>
    <scope>NUCLEOTIDE SEQUENCE</scope>
</reference>
<sequence>MRPAVEQVSFILGGSTYVSRAELASGSLSLRAYTKAGKPRNRRGSDLPLLVSRCLLIESIGERR</sequence>
<evidence type="ECO:0000313" key="2">
    <source>
        <dbReference type="Proteomes" id="UP001056685"/>
    </source>
</evidence>
<evidence type="ECO:0000313" key="1">
    <source>
        <dbReference type="EMBL" id="USN14380.1"/>
    </source>
</evidence>
<organism evidence="1 2">
    <name type="scientific">Brevundimonas phage vB_BpoS-Kabachok</name>
    <dbReference type="NCBI Taxonomy" id="2948600"/>
    <lineage>
        <taxon>Viruses</taxon>
        <taxon>Duplodnaviria</taxon>
        <taxon>Heunggongvirae</taxon>
        <taxon>Uroviricota</taxon>
        <taxon>Caudoviricetes</taxon>
        <taxon>Jeanschmidtviridae</taxon>
        <taxon>Marchewkavirus</taxon>
        <taxon>Marchewkavirus kabachok</taxon>
    </lineage>
</organism>
<dbReference type="Proteomes" id="UP001056685">
    <property type="component" value="Segment"/>
</dbReference>
<name>A0A9E7SJZ2_9CAUD</name>
<keyword evidence="2" id="KW-1185">Reference proteome</keyword>
<dbReference type="EMBL" id="ON529852">
    <property type="protein sequence ID" value="USN14380.1"/>
    <property type="molecule type" value="Genomic_DNA"/>
</dbReference>
<protein>
    <submittedName>
        <fullName evidence="1">Uncharacterized protein</fullName>
    </submittedName>
</protein>
<proteinExistence type="predicted"/>